<evidence type="ECO:0000256" key="3">
    <source>
        <dbReference type="ARBA" id="ARBA00022989"/>
    </source>
</evidence>
<comment type="similarity">
    <text evidence="5">Belongs to the ENTREP family.</text>
</comment>
<evidence type="ECO:0000256" key="4">
    <source>
        <dbReference type="ARBA" id="ARBA00023136"/>
    </source>
</evidence>
<feature type="region of interest" description="Disordered" evidence="6">
    <location>
        <begin position="649"/>
        <end position="668"/>
    </location>
</feature>
<evidence type="ECO:0000256" key="1">
    <source>
        <dbReference type="ARBA" id="ARBA00004141"/>
    </source>
</evidence>
<dbReference type="Ensembl" id="ENSMALT00000011196.1">
    <property type="protein sequence ID" value="ENSMALP00000010961.1"/>
    <property type="gene ID" value="ENSMALG00000007817.1"/>
</dbReference>
<feature type="transmembrane region" description="Helical" evidence="7">
    <location>
        <begin position="168"/>
        <end position="187"/>
    </location>
</feature>
<evidence type="ECO:0000256" key="7">
    <source>
        <dbReference type="SAM" id="Phobius"/>
    </source>
</evidence>
<reference evidence="9" key="1">
    <citation type="submission" date="2025-08" db="UniProtKB">
        <authorList>
            <consortium name="Ensembl"/>
        </authorList>
    </citation>
    <scope>IDENTIFICATION</scope>
</reference>
<dbReference type="PANTHER" id="PTHR17615">
    <property type="entry name" value="PROTEIN FAM189A"/>
    <property type="match status" value="1"/>
</dbReference>
<dbReference type="Pfam" id="PF04103">
    <property type="entry name" value="CD20"/>
    <property type="match status" value="1"/>
</dbReference>
<name>A0A3Q3QEI0_MONAL</name>
<feature type="transmembrane region" description="Helical" evidence="7">
    <location>
        <begin position="274"/>
        <end position="297"/>
    </location>
</feature>
<feature type="region of interest" description="Disordered" evidence="6">
    <location>
        <begin position="586"/>
        <end position="606"/>
    </location>
</feature>
<feature type="compositionally biased region" description="Polar residues" evidence="6">
    <location>
        <begin position="495"/>
        <end position="509"/>
    </location>
</feature>
<feature type="compositionally biased region" description="Polar residues" evidence="6">
    <location>
        <begin position="649"/>
        <end position="659"/>
    </location>
</feature>
<keyword evidence="3 7" id="KW-1133">Transmembrane helix</keyword>
<keyword evidence="2 7" id="KW-0812">Transmembrane</keyword>
<feature type="signal peptide" evidence="8">
    <location>
        <begin position="1"/>
        <end position="24"/>
    </location>
</feature>
<proteinExistence type="inferred from homology"/>
<accession>A0A3Q3QEI0</accession>
<keyword evidence="8" id="KW-0732">Signal</keyword>
<evidence type="ECO:0000256" key="5">
    <source>
        <dbReference type="ARBA" id="ARBA00034309"/>
    </source>
</evidence>
<dbReference type="STRING" id="43700.ENSMALP00000010961"/>
<dbReference type="Proteomes" id="UP000261600">
    <property type="component" value="Unplaced"/>
</dbReference>
<evidence type="ECO:0000256" key="2">
    <source>
        <dbReference type="ARBA" id="ARBA00022692"/>
    </source>
</evidence>
<feature type="compositionally biased region" description="Polar residues" evidence="6">
    <location>
        <begin position="592"/>
        <end position="606"/>
    </location>
</feature>
<feature type="transmembrane region" description="Helical" evidence="7">
    <location>
        <begin position="134"/>
        <end position="156"/>
    </location>
</feature>
<comment type="subcellular location">
    <subcellularLocation>
        <location evidence="1">Membrane</location>
        <topology evidence="1">Multi-pass membrane protein</topology>
    </subcellularLocation>
</comment>
<keyword evidence="4 7" id="KW-0472">Membrane</keyword>
<dbReference type="PANTHER" id="PTHR17615:SF8">
    <property type="entry name" value="ENDOSOMAL TRANSMEMBRANE EPSIN INTERACTOR 1"/>
    <property type="match status" value="1"/>
</dbReference>
<reference evidence="9" key="2">
    <citation type="submission" date="2025-09" db="UniProtKB">
        <authorList>
            <consortium name="Ensembl"/>
        </authorList>
    </citation>
    <scope>IDENTIFICATION</scope>
</reference>
<dbReference type="InterPro" id="IPR030431">
    <property type="entry name" value="ENTREP1-3"/>
</dbReference>
<dbReference type="GO" id="GO:0016020">
    <property type="term" value="C:membrane"/>
    <property type="evidence" value="ECO:0007669"/>
    <property type="project" value="UniProtKB-SubCell"/>
</dbReference>
<feature type="compositionally biased region" description="Low complexity" evidence="6">
    <location>
        <begin position="470"/>
        <end position="494"/>
    </location>
</feature>
<feature type="transmembrane region" description="Helical" evidence="7">
    <location>
        <begin position="193"/>
        <end position="216"/>
    </location>
</feature>
<feature type="region of interest" description="Disordered" evidence="6">
    <location>
        <begin position="470"/>
        <end position="523"/>
    </location>
</feature>
<evidence type="ECO:0008006" key="11">
    <source>
        <dbReference type="Google" id="ProtNLM"/>
    </source>
</evidence>
<evidence type="ECO:0000256" key="8">
    <source>
        <dbReference type="SAM" id="SignalP"/>
    </source>
</evidence>
<evidence type="ECO:0000313" key="10">
    <source>
        <dbReference type="Proteomes" id="UP000261600"/>
    </source>
</evidence>
<dbReference type="InterPro" id="IPR007237">
    <property type="entry name" value="CD20-like"/>
</dbReference>
<evidence type="ECO:0000313" key="9">
    <source>
        <dbReference type="Ensembl" id="ENSMALP00000010961.1"/>
    </source>
</evidence>
<keyword evidence="10" id="KW-1185">Reference proteome</keyword>
<protein>
    <recommendedName>
        <fullName evidence="11">Family with sequence similarity 189 member A2</fullName>
    </recommendedName>
</protein>
<evidence type="ECO:0000256" key="6">
    <source>
        <dbReference type="SAM" id="MobiDB-lite"/>
    </source>
</evidence>
<dbReference type="AlphaFoldDB" id="A0A3Q3QEI0"/>
<feature type="chain" id="PRO_5018586356" description="Family with sequence similarity 189 member A2" evidence="8">
    <location>
        <begin position="25"/>
        <end position="680"/>
    </location>
</feature>
<sequence length="680" mass="74204">MLHGLFCSSPVLALVSLLAQYVKANLRPNLGLSQNVILNWTPPWHCYRTLPVNSAGIHPFIRENNTSLVQIDLQTFCFRAACRSSDVAPSCAAGVLLSGYRVFPAPRAILQKQTPWLARFFCGVSRLLLPGRPLLSLGLLQLLLGGSMVALSFGALSLSNSALIRNSCPFWAGSSVILSGIVGLTTWRRPMLLLVNVFVLLSVVCVLLNLAGFILCCQGAQLVSSMTSCKLSEDGHICYCCSLSPSSKCTEEKLLELHPAHNCSTMRILLKKVLFALCALNALTTAVCLMAAALRYLQIFTSRTPCMDEPRATAEEREEPAQVPDPDEFVAPAPPPSYFSTFCSYTPRLARRMLGDSVIPLPHIYGARIKGVEVFCPLEPPPPYEAVAGSSNNAVIEETESALTALTVNSTTTPPGASVQGVIPQANPQLWPPPQQQQHIPALSFWKKARICRSNSDPVLMDLAAKVWSSSDTPLTPSPQTTDSSTQTSQPTLTANTQGQVTLRQGNNISRTPRRPRPSSMVDYQSYRHTQQLVRKILEQPASQGLAPEVQELVDSIRNVLQSDQEHMKEAVRCASYIEQVFTDAEMGPSQPKHSQQWQPAGSSSQTLSWPLRRRSGLLHLQSCGDLSSFTFAALESLEYRGNRKVVSRTGSRLASRTGSPLGHPGRPHSLIGVFKETVI</sequence>
<organism evidence="9 10">
    <name type="scientific">Monopterus albus</name>
    <name type="common">Swamp eel</name>
    <dbReference type="NCBI Taxonomy" id="43700"/>
    <lineage>
        <taxon>Eukaryota</taxon>
        <taxon>Metazoa</taxon>
        <taxon>Chordata</taxon>
        <taxon>Craniata</taxon>
        <taxon>Vertebrata</taxon>
        <taxon>Euteleostomi</taxon>
        <taxon>Actinopterygii</taxon>
        <taxon>Neopterygii</taxon>
        <taxon>Teleostei</taxon>
        <taxon>Neoteleostei</taxon>
        <taxon>Acanthomorphata</taxon>
        <taxon>Anabantaria</taxon>
        <taxon>Synbranchiformes</taxon>
        <taxon>Synbranchidae</taxon>
        <taxon>Monopterus</taxon>
    </lineage>
</organism>